<evidence type="ECO:0000256" key="1">
    <source>
        <dbReference type="SAM" id="SignalP"/>
    </source>
</evidence>
<evidence type="ECO:0000313" key="2">
    <source>
        <dbReference type="EMBL" id="PWJ53001.1"/>
    </source>
</evidence>
<dbReference type="AlphaFoldDB" id="A0A316A526"/>
<protein>
    <recommendedName>
        <fullName evidence="4">GlcNAc-PI de-N-acetylase</fullName>
    </recommendedName>
</protein>
<evidence type="ECO:0000313" key="3">
    <source>
        <dbReference type="Proteomes" id="UP000245469"/>
    </source>
</evidence>
<dbReference type="EMBL" id="QGDQ01000015">
    <property type="protein sequence ID" value="PWJ53001.1"/>
    <property type="molecule type" value="Genomic_DNA"/>
</dbReference>
<accession>A0A316A526</accession>
<keyword evidence="3" id="KW-1185">Reference proteome</keyword>
<proteinExistence type="predicted"/>
<dbReference type="RefSeq" id="WP_170131479.1">
    <property type="nucleotide sequence ID" value="NZ_QGDQ01000015.1"/>
</dbReference>
<evidence type="ECO:0008006" key="4">
    <source>
        <dbReference type="Google" id="ProtNLM"/>
    </source>
</evidence>
<comment type="caution">
    <text evidence="2">The sequence shown here is derived from an EMBL/GenBank/DDBJ whole genome shotgun (WGS) entry which is preliminary data.</text>
</comment>
<organism evidence="2 3">
    <name type="scientific">Quadrisphaera granulorum</name>
    <dbReference type="NCBI Taxonomy" id="317664"/>
    <lineage>
        <taxon>Bacteria</taxon>
        <taxon>Bacillati</taxon>
        <taxon>Actinomycetota</taxon>
        <taxon>Actinomycetes</taxon>
        <taxon>Kineosporiales</taxon>
        <taxon>Kineosporiaceae</taxon>
        <taxon>Quadrisphaera</taxon>
    </lineage>
</organism>
<keyword evidence="1" id="KW-0732">Signal</keyword>
<name>A0A316A526_9ACTN</name>
<sequence length="372" mass="40301">MRVAQLRSPRAVVVTAAAAVVVVLGVLQSAAPALAASERSFAGTTTVTTPPEGTEVPEQWRPTTAPGVTGVLYAVLPHPDDEFEVWSQVQNTPDLFKVFVLLTRGEQTANCAPDTPGYEPAVEPAPVPMPRGRWTASCEQARLDSWRGFFTDMAVTDPSVPATFTDRGAVTRLAGSRSTRVCRVDGEEDQCASRDRTARVWTDDGGHGALVVFDLGDGDLTPSEVAWAMQAVRDNRSRLGIDPTLPSRGVVGSYYDEVTAAGFQYRHPDHRAVAKVLWSTNFGLGPQMGAAGADDLRATVKGTVSETALDTAFGPEGAEWRGAHARRYGWLWRDDTDAVTGGVVHSYQVDRTGQRRLFHRAQLFWKTFDDAS</sequence>
<feature type="signal peptide" evidence="1">
    <location>
        <begin position="1"/>
        <end position="35"/>
    </location>
</feature>
<dbReference type="Proteomes" id="UP000245469">
    <property type="component" value="Unassembled WGS sequence"/>
</dbReference>
<feature type="chain" id="PRO_5016270346" description="GlcNAc-PI de-N-acetylase" evidence="1">
    <location>
        <begin position="36"/>
        <end position="372"/>
    </location>
</feature>
<gene>
    <name evidence="2" type="ORF">BXY45_11518</name>
</gene>
<reference evidence="2 3" key="1">
    <citation type="submission" date="2018-03" db="EMBL/GenBank/DDBJ databases">
        <title>Genomic Encyclopedia of Archaeal and Bacterial Type Strains, Phase II (KMG-II): from individual species to whole genera.</title>
        <authorList>
            <person name="Goeker M."/>
        </authorList>
    </citation>
    <scope>NUCLEOTIDE SEQUENCE [LARGE SCALE GENOMIC DNA]</scope>
    <source>
        <strain evidence="2 3">DSM 44889</strain>
    </source>
</reference>